<accession>A0ABR6BBP9</accession>
<dbReference type="EMBL" id="JACJID010000001">
    <property type="protein sequence ID" value="MBA8924240.1"/>
    <property type="molecule type" value="Genomic_DNA"/>
</dbReference>
<comment type="caution">
    <text evidence="2">The sequence shown here is derived from an EMBL/GenBank/DDBJ whole genome shotgun (WGS) entry which is preliminary data.</text>
</comment>
<evidence type="ECO:0000313" key="3">
    <source>
        <dbReference type="Proteomes" id="UP000517916"/>
    </source>
</evidence>
<evidence type="ECO:0008006" key="4">
    <source>
        <dbReference type="Google" id="ProtNLM"/>
    </source>
</evidence>
<gene>
    <name evidence="2" type="ORF">BC739_001437</name>
</gene>
<reference evidence="2 3" key="1">
    <citation type="submission" date="2020-08" db="EMBL/GenBank/DDBJ databases">
        <title>Genomic Encyclopedia of Archaeal and Bacterial Type Strains, Phase II (KMG-II): from individual species to whole genera.</title>
        <authorList>
            <person name="Goeker M."/>
        </authorList>
    </citation>
    <scope>NUCLEOTIDE SEQUENCE [LARGE SCALE GENOMIC DNA]</scope>
    <source>
        <strain evidence="2 3">DSM 43850</strain>
    </source>
</reference>
<sequence>MQKLQETVDHRVLVPTDQVPKQRQLAALAKRFGRIPEGMRLSFEYCRQDTGYRLAITLEPPPEWQTRLLAQAVSKTPPGPTDVVQASMELEEFPVQGAQRDRAFRLLDALVRGARELGMTVSLQTERHTRGYAARSDHQNEIRFALDRDEVWLRFTQATLRRPHETTERELKRARQGYMFPDFDEVPDEHLGIVMASAGGRFWADSWRDTDEHRLEDDLVEILEEVRLRHGHLAVQRAAAEERQRQAELERAERAKRQAAAAERAAIAHREHLIDEEARSQARHWAEAGQLRAYAAEVRRHASAFTAEHRAQALHWADRITKVADAMDPFPDRAIRPQALGEPTASELQAFMNQ</sequence>
<name>A0ABR6BBP9_9PSEU</name>
<evidence type="ECO:0000256" key="1">
    <source>
        <dbReference type="SAM" id="Coils"/>
    </source>
</evidence>
<dbReference type="Proteomes" id="UP000517916">
    <property type="component" value="Unassembled WGS sequence"/>
</dbReference>
<dbReference type="RefSeq" id="WP_182836664.1">
    <property type="nucleotide sequence ID" value="NZ_JACJID010000001.1"/>
</dbReference>
<evidence type="ECO:0000313" key="2">
    <source>
        <dbReference type="EMBL" id="MBA8924240.1"/>
    </source>
</evidence>
<keyword evidence="3" id="KW-1185">Reference proteome</keyword>
<feature type="coiled-coil region" evidence="1">
    <location>
        <begin position="235"/>
        <end position="272"/>
    </location>
</feature>
<protein>
    <recommendedName>
        <fullName evidence="4">PE-PGRS family protein</fullName>
    </recommendedName>
</protein>
<organism evidence="2 3">
    <name type="scientific">Kutzneria viridogrisea</name>
    <dbReference type="NCBI Taxonomy" id="47990"/>
    <lineage>
        <taxon>Bacteria</taxon>
        <taxon>Bacillati</taxon>
        <taxon>Actinomycetota</taxon>
        <taxon>Actinomycetes</taxon>
        <taxon>Pseudonocardiales</taxon>
        <taxon>Pseudonocardiaceae</taxon>
        <taxon>Kutzneria</taxon>
    </lineage>
</organism>
<keyword evidence="1" id="KW-0175">Coiled coil</keyword>
<proteinExistence type="predicted"/>